<dbReference type="Gene3D" id="3.40.50.620">
    <property type="entry name" value="HUPs"/>
    <property type="match status" value="1"/>
</dbReference>
<dbReference type="GO" id="GO:0005886">
    <property type="term" value="C:plasma membrane"/>
    <property type="evidence" value="ECO:0007669"/>
    <property type="project" value="TreeGrafter"/>
</dbReference>
<dbReference type="Proteomes" id="UP000239874">
    <property type="component" value="Unassembled WGS sequence"/>
</dbReference>
<dbReference type="InterPro" id="IPR014729">
    <property type="entry name" value="Rossmann-like_a/b/a_fold"/>
</dbReference>
<protein>
    <recommendedName>
        <fullName evidence="1">DUF218 domain-containing protein</fullName>
    </recommendedName>
</protein>
<dbReference type="Pfam" id="PF02698">
    <property type="entry name" value="DUF218"/>
    <property type="match status" value="1"/>
</dbReference>
<dbReference type="AlphaFoldDB" id="A0A2S6AXZ4"/>
<name>A0A2S6AXZ4_9NOCA</name>
<comment type="caution">
    <text evidence="2">The sequence shown here is derived from an EMBL/GenBank/DDBJ whole genome shotgun (WGS) entry which is preliminary data.</text>
</comment>
<dbReference type="CDD" id="cd06259">
    <property type="entry name" value="YdcF-like"/>
    <property type="match status" value="1"/>
</dbReference>
<proteinExistence type="predicted"/>
<evidence type="ECO:0000259" key="1">
    <source>
        <dbReference type="Pfam" id="PF02698"/>
    </source>
</evidence>
<feature type="domain" description="DUF218" evidence="1">
    <location>
        <begin position="41"/>
        <end position="142"/>
    </location>
</feature>
<sequence length="229" mass="25489">MRWIPDSIRSDVRTLWDYNLMDHDVRPVDAGIGLGSHDIGVATYAAELFRRGIFPTIVFSGANAPTTAAEFPAGEAVHYREHAVALGIPDDAVLVEPRATNTAENIDFSRVMLRDCGRVVTSALLICRPYQQRRSYATCRKRWPDVEVVCGSLPESLDDYVRRIGDVERVVTMLVGDTQRVWRYAAEGWAIEQDVPEGVRAAYDRLVAAGFTGRLLPPRRVRGISTSGE</sequence>
<accession>A0A2S6AXZ4</accession>
<evidence type="ECO:0000313" key="3">
    <source>
        <dbReference type="Proteomes" id="UP000239874"/>
    </source>
</evidence>
<dbReference type="InterPro" id="IPR051599">
    <property type="entry name" value="Cell_Envelope_Assoc"/>
</dbReference>
<dbReference type="InterPro" id="IPR003848">
    <property type="entry name" value="DUF218"/>
</dbReference>
<dbReference type="OrthoDB" id="2216870at2"/>
<evidence type="ECO:0000313" key="2">
    <source>
        <dbReference type="EMBL" id="PPJ40078.1"/>
    </source>
</evidence>
<dbReference type="RefSeq" id="WP_104373864.1">
    <property type="nucleotide sequence ID" value="NZ_PSZC01000001.1"/>
</dbReference>
<gene>
    <name evidence="2" type="ORF">C5E45_03135</name>
</gene>
<organism evidence="2 3">
    <name type="scientific">Nocardia nova</name>
    <dbReference type="NCBI Taxonomy" id="37330"/>
    <lineage>
        <taxon>Bacteria</taxon>
        <taxon>Bacillati</taxon>
        <taxon>Actinomycetota</taxon>
        <taxon>Actinomycetes</taxon>
        <taxon>Mycobacteriales</taxon>
        <taxon>Nocardiaceae</taxon>
        <taxon>Nocardia</taxon>
    </lineage>
</organism>
<dbReference type="PANTHER" id="PTHR30336">
    <property type="entry name" value="INNER MEMBRANE PROTEIN, PROBABLE PERMEASE"/>
    <property type="match status" value="1"/>
</dbReference>
<reference evidence="2 3" key="1">
    <citation type="submission" date="2018-02" db="EMBL/GenBank/DDBJ databases">
        <title>8 Nocardia nova and 1 Nocardia cyriacigeorgica strain used for evolution to TMP-SMX.</title>
        <authorList>
            <person name="Mehta H."/>
            <person name="Weng J."/>
            <person name="Shamoo Y."/>
        </authorList>
    </citation>
    <scope>NUCLEOTIDE SEQUENCE [LARGE SCALE GENOMIC DNA]</scope>
    <source>
        <strain evidence="2 3">MDA3139</strain>
    </source>
</reference>
<dbReference type="PANTHER" id="PTHR30336:SF20">
    <property type="entry name" value="DUF218 DOMAIN-CONTAINING PROTEIN"/>
    <property type="match status" value="1"/>
</dbReference>
<dbReference type="EMBL" id="PSZC01000001">
    <property type="protein sequence ID" value="PPJ40078.1"/>
    <property type="molecule type" value="Genomic_DNA"/>
</dbReference>